<evidence type="ECO:0000313" key="3">
    <source>
        <dbReference type="Proteomes" id="UP000027361"/>
    </source>
</evidence>
<evidence type="ECO:0000313" key="2">
    <source>
        <dbReference type="EMBL" id="KDN47149.1"/>
    </source>
</evidence>
<organism evidence="2 3">
    <name type="scientific">Tilletiaria anomala (strain ATCC 24038 / CBS 436.72 / UBC 951)</name>
    <dbReference type="NCBI Taxonomy" id="1037660"/>
    <lineage>
        <taxon>Eukaryota</taxon>
        <taxon>Fungi</taxon>
        <taxon>Dikarya</taxon>
        <taxon>Basidiomycota</taxon>
        <taxon>Ustilaginomycotina</taxon>
        <taxon>Exobasidiomycetes</taxon>
        <taxon>Georgefischeriales</taxon>
        <taxon>Tilletiariaceae</taxon>
        <taxon>Tilletiaria</taxon>
    </lineage>
</organism>
<dbReference type="RefSeq" id="XP_013243770.1">
    <property type="nucleotide sequence ID" value="XM_013388316.1"/>
</dbReference>
<proteinExistence type="predicted"/>
<feature type="compositionally biased region" description="Pro residues" evidence="1">
    <location>
        <begin position="1"/>
        <end position="31"/>
    </location>
</feature>
<dbReference type="AlphaFoldDB" id="A0A066W7T7"/>
<dbReference type="HOGENOM" id="CLU_1074367_0_0_1"/>
<dbReference type="GeneID" id="25261208"/>
<dbReference type="Proteomes" id="UP000027361">
    <property type="component" value="Unassembled WGS sequence"/>
</dbReference>
<evidence type="ECO:0000256" key="1">
    <source>
        <dbReference type="SAM" id="MobiDB-lite"/>
    </source>
</evidence>
<name>A0A066W7T7_TILAU</name>
<comment type="caution">
    <text evidence="2">The sequence shown here is derived from an EMBL/GenBank/DDBJ whole genome shotgun (WGS) entry which is preliminary data.</text>
</comment>
<dbReference type="EMBL" id="JMSN01000031">
    <property type="protein sequence ID" value="KDN47149.1"/>
    <property type="molecule type" value="Genomic_DNA"/>
</dbReference>
<feature type="compositionally biased region" description="Low complexity" evidence="1">
    <location>
        <begin position="45"/>
        <end position="59"/>
    </location>
</feature>
<feature type="region of interest" description="Disordered" evidence="1">
    <location>
        <begin position="1"/>
        <end position="59"/>
    </location>
</feature>
<sequence>MSPVSPPMFPRTPPSKSPSPRSPPPASPPSSVPQSGKLTGSRVKSLGAGSGSWAGAPPSQVVQLEDRGPLVHGDHRILCLADDLLVREAEDGNEVRSHRQRTPFACGKYRMAGEQIMGDTIFRTGTVAFTGCRRCMDACTITGKRPLPSVGGVLPSAGGATFRGRGALPSAVRALPSVEEALSSAGGAVGGPHSVAEGVSPAGRGAAIGARRTGAAGYGKDGRKRCTSAAIDKRSARSLLGSPHQCHCQHLVQLGVWGR</sequence>
<gene>
    <name evidence="2" type="ORF">K437DRAFT_100785</name>
</gene>
<accession>A0A066W7T7</accession>
<reference evidence="2 3" key="1">
    <citation type="submission" date="2014-05" db="EMBL/GenBank/DDBJ databases">
        <title>Draft genome sequence of a rare smut relative, Tilletiaria anomala UBC 951.</title>
        <authorList>
            <consortium name="DOE Joint Genome Institute"/>
            <person name="Toome M."/>
            <person name="Kuo A."/>
            <person name="Henrissat B."/>
            <person name="Lipzen A."/>
            <person name="Tritt A."/>
            <person name="Yoshinaga Y."/>
            <person name="Zane M."/>
            <person name="Barry K."/>
            <person name="Grigoriev I.V."/>
            <person name="Spatafora J.W."/>
            <person name="Aimea M.C."/>
        </authorList>
    </citation>
    <scope>NUCLEOTIDE SEQUENCE [LARGE SCALE GENOMIC DNA]</scope>
    <source>
        <strain evidence="2 3">UBC 951</strain>
    </source>
</reference>
<dbReference type="InParanoid" id="A0A066W7T7"/>
<keyword evidence="3" id="KW-1185">Reference proteome</keyword>
<protein>
    <submittedName>
        <fullName evidence="2">Uncharacterized protein</fullName>
    </submittedName>
</protein>